<evidence type="ECO:0000256" key="1">
    <source>
        <dbReference type="SAM" id="Phobius"/>
    </source>
</evidence>
<gene>
    <name evidence="2" type="ORF">F8M41_012229</name>
</gene>
<keyword evidence="1" id="KW-0812">Transmembrane</keyword>
<sequence>MACPLLVSSFLELHRLTGITVLGVGVITGVGIAISLHRLRYRSHAKLLVFSLVNGMVSDIGGSVESSLSFHLLDFVSVIPSISVGGVSGSVASSSVCY</sequence>
<dbReference type="EMBL" id="WTPW01002499">
    <property type="protein sequence ID" value="KAF0379555.1"/>
    <property type="molecule type" value="Genomic_DNA"/>
</dbReference>
<protein>
    <submittedName>
        <fullName evidence="2">Uncharacterized protein</fullName>
    </submittedName>
</protein>
<accession>A0A8H4A144</accession>
<evidence type="ECO:0000313" key="2">
    <source>
        <dbReference type="EMBL" id="KAF0379555.1"/>
    </source>
</evidence>
<evidence type="ECO:0000313" key="3">
    <source>
        <dbReference type="Proteomes" id="UP000439903"/>
    </source>
</evidence>
<dbReference type="Proteomes" id="UP000439903">
    <property type="component" value="Unassembled WGS sequence"/>
</dbReference>
<proteinExistence type="predicted"/>
<comment type="caution">
    <text evidence="2">The sequence shown here is derived from an EMBL/GenBank/DDBJ whole genome shotgun (WGS) entry which is preliminary data.</text>
</comment>
<organism evidence="2 3">
    <name type="scientific">Gigaspora margarita</name>
    <dbReference type="NCBI Taxonomy" id="4874"/>
    <lineage>
        <taxon>Eukaryota</taxon>
        <taxon>Fungi</taxon>
        <taxon>Fungi incertae sedis</taxon>
        <taxon>Mucoromycota</taxon>
        <taxon>Glomeromycotina</taxon>
        <taxon>Glomeromycetes</taxon>
        <taxon>Diversisporales</taxon>
        <taxon>Gigasporaceae</taxon>
        <taxon>Gigaspora</taxon>
    </lineage>
</organism>
<feature type="transmembrane region" description="Helical" evidence="1">
    <location>
        <begin position="16"/>
        <end position="36"/>
    </location>
</feature>
<keyword evidence="1" id="KW-1133">Transmembrane helix</keyword>
<keyword evidence="3" id="KW-1185">Reference proteome</keyword>
<dbReference type="AlphaFoldDB" id="A0A8H4A144"/>
<keyword evidence="1" id="KW-0472">Membrane</keyword>
<reference evidence="2 3" key="1">
    <citation type="journal article" date="2019" name="Environ. Microbiol.">
        <title>At the nexus of three kingdoms: the genome of the mycorrhizal fungus Gigaspora margarita provides insights into plant, endobacterial and fungal interactions.</title>
        <authorList>
            <person name="Venice F."/>
            <person name="Ghignone S."/>
            <person name="Salvioli di Fossalunga A."/>
            <person name="Amselem J."/>
            <person name="Novero M."/>
            <person name="Xianan X."/>
            <person name="Sedzielewska Toro K."/>
            <person name="Morin E."/>
            <person name="Lipzen A."/>
            <person name="Grigoriev I.V."/>
            <person name="Henrissat B."/>
            <person name="Martin F.M."/>
            <person name="Bonfante P."/>
        </authorList>
    </citation>
    <scope>NUCLEOTIDE SEQUENCE [LARGE SCALE GENOMIC DNA]</scope>
    <source>
        <strain evidence="2 3">BEG34</strain>
    </source>
</reference>
<name>A0A8H4A144_GIGMA</name>